<dbReference type="Proteomes" id="UP001174136">
    <property type="component" value="Unassembled WGS sequence"/>
</dbReference>
<proteinExistence type="predicted"/>
<gene>
    <name evidence="2" type="primary">ZMYM1_161</name>
    <name evidence="2" type="ORF">N1851_006346</name>
</gene>
<sequence length="483" mass="53835">MQYSIIIDGTQDVSGEQESICIRYVDQDLVPHEVFVGLYEVSGTTGEAIARMARDVLLRLNIPIACLRGQTYDGAANMSGKHSGVQAEMKRQQPLALYVHCGTHCLNLITQSACESSPLIHGALQWVHELGTLCKLSGKFKGIFLGIKAASGDGASASLRPLCPTRWTVRGKAIKAVLSQYENVLTSLEEMGANTGTTGAKANGLKEHFEKGKTVLGLILAIEVIEVLECLNKSLQKRTETITGMKSAIDCVRSTVQGKRSETSFQVLYDKAVEMVESLGIEPIQVPHQRPPPKRYTGGASQYIPKTTVEHYRVEYYRMLDCVDAQFEARFNQPDLKILQELDDMLVTGEVSEIVGQYPELDMNSLKIQLSMFRSSYQIKSTTDAADIMRKMPVEVRGLFNQVETLLRLLLVIPASSSEAEQSFSALRRLKTWLRSSMTQMRLNHAAVCHVHQDMLDDVDTQQICQQFIDVNEKRRHVFGSFI</sequence>
<name>A0AA47N642_MERPO</name>
<reference evidence="2" key="1">
    <citation type="journal article" date="2023" name="Front. Mar. Sci.">
        <title>A new Merluccius polli reference genome to investigate the effects of global change in West African waters.</title>
        <authorList>
            <person name="Mateo J.L."/>
            <person name="Blanco-Fernandez C."/>
            <person name="Garcia-Vazquez E."/>
            <person name="Machado-Schiaffino G."/>
        </authorList>
    </citation>
    <scope>NUCLEOTIDE SEQUENCE</scope>
    <source>
        <strain evidence="2">C29</strain>
        <tissue evidence="2">Fin</tissue>
    </source>
</reference>
<evidence type="ECO:0000259" key="1">
    <source>
        <dbReference type="Pfam" id="PF05699"/>
    </source>
</evidence>
<dbReference type="InterPro" id="IPR012337">
    <property type="entry name" value="RNaseH-like_sf"/>
</dbReference>
<dbReference type="GO" id="GO:0046983">
    <property type="term" value="F:protein dimerization activity"/>
    <property type="evidence" value="ECO:0007669"/>
    <property type="project" value="InterPro"/>
</dbReference>
<dbReference type="Pfam" id="PF05699">
    <property type="entry name" value="Dimer_Tnp_hAT"/>
    <property type="match status" value="1"/>
</dbReference>
<dbReference type="InterPro" id="IPR008906">
    <property type="entry name" value="HATC_C_dom"/>
</dbReference>
<evidence type="ECO:0000313" key="2">
    <source>
        <dbReference type="EMBL" id="KAK0152297.1"/>
    </source>
</evidence>
<comment type="caution">
    <text evidence="2">The sequence shown here is derived from an EMBL/GenBank/DDBJ whole genome shotgun (WGS) entry which is preliminary data.</text>
</comment>
<dbReference type="EMBL" id="JAOPHQ010001133">
    <property type="protein sequence ID" value="KAK0152297.1"/>
    <property type="molecule type" value="Genomic_DNA"/>
</dbReference>
<dbReference type="PANTHER" id="PTHR45749:SF21">
    <property type="entry name" value="DUF4371 DOMAIN-CONTAINING PROTEIN"/>
    <property type="match status" value="1"/>
</dbReference>
<protein>
    <submittedName>
        <fullName evidence="2">Zinc finger MYM-type protein 1</fullName>
    </submittedName>
</protein>
<feature type="domain" description="HAT C-terminal dimerisation" evidence="1">
    <location>
        <begin position="399"/>
        <end position="455"/>
    </location>
</feature>
<evidence type="ECO:0000313" key="3">
    <source>
        <dbReference type="Proteomes" id="UP001174136"/>
    </source>
</evidence>
<keyword evidence="3" id="KW-1185">Reference proteome</keyword>
<dbReference type="PANTHER" id="PTHR45749">
    <property type="match status" value="1"/>
</dbReference>
<organism evidence="2 3">
    <name type="scientific">Merluccius polli</name>
    <name type="common">Benguela hake</name>
    <name type="synonym">Merluccius cadenati</name>
    <dbReference type="NCBI Taxonomy" id="89951"/>
    <lineage>
        <taxon>Eukaryota</taxon>
        <taxon>Metazoa</taxon>
        <taxon>Chordata</taxon>
        <taxon>Craniata</taxon>
        <taxon>Vertebrata</taxon>
        <taxon>Euteleostomi</taxon>
        <taxon>Actinopterygii</taxon>
        <taxon>Neopterygii</taxon>
        <taxon>Teleostei</taxon>
        <taxon>Neoteleostei</taxon>
        <taxon>Acanthomorphata</taxon>
        <taxon>Zeiogadaria</taxon>
        <taxon>Gadariae</taxon>
        <taxon>Gadiformes</taxon>
        <taxon>Gadoidei</taxon>
        <taxon>Merlucciidae</taxon>
        <taxon>Merluccius</taxon>
    </lineage>
</organism>
<dbReference type="SUPFAM" id="SSF53098">
    <property type="entry name" value="Ribonuclease H-like"/>
    <property type="match status" value="1"/>
</dbReference>
<accession>A0AA47N642</accession>
<dbReference type="AlphaFoldDB" id="A0AA47N642"/>